<accession>A0A8X6KQK8</accession>
<evidence type="ECO:0000313" key="1">
    <source>
        <dbReference type="EMBL" id="GFQ81499.1"/>
    </source>
</evidence>
<evidence type="ECO:0000313" key="2">
    <source>
        <dbReference type="Proteomes" id="UP000887116"/>
    </source>
</evidence>
<dbReference type="EMBL" id="BMAO01012445">
    <property type="protein sequence ID" value="GFQ81499.1"/>
    <property type="molecule type" value="Genomic_DNA"/>
</dbReference>
<dbReference type="Proteomes" id="UP000887116">
    <property type="component" value="Unassembled WGS sequence"/>
</dbReference>
<gene>
    <name evidence="1" type="ORF">TNCT_54621</name>
</gene>
<dbReference type="AlphaFoldDB" id="A0A8X6KQK8"/>
<keyword evidence="2" id="KW-1185">Reference proteome</keyword>
<organism evidence="1 2">
    <name type="scientific">Trichonephila clavata</name>
    <name type="common">Joro spider</name>
    <name type="synonym">Nephila clavata</name>
    <dbReference type="NCBI Taxonomy" id="2740835"/>
    <lineage>
        <taxon>Eukaryota</taxon>
        <taxon>Metazoa</taxon>
        <taxon>Ecdysozoa</taxon>
        <taxon>Arthropoda</taxon>
        <taxon>Chelicerata</taxon>
        <taxon>Arachnida</taxon>
        <taxon>Araneae</taxon>
        <taxon>Araneomorphae</taxon>
        <taxon>Entelegynae</taxon>
        <taxon>Araneoidea</taxon>
        <taxon>Nephilidae</taxon>
        <taxon>Trichonephila</taxon>
    </lineage>
</organism>
<comment type="caution">
    <text evidence="1">The sequence shown here is derived from an EMBL/GenBank/DDBJ whole genome shotgun (WGS) entry which is preliminary data.</text>
</comment>
<reference evidence="1" key="1">
    <citation type="submission" date="2020-07" db="EMBL/GenBank/DDBJ databases">
        <title>Multicomponent nature underlies the extraordinary mechanical properties of spider dragline silk.</title>
        <authorList>
            <person name="Kono N."/>
            <person name="Nakamura H."/>
            <person name="Mori M."/>
            <person name="Yoshida Y."/>
            <person name="Ohtoshi R."/>
            <person name="Malay A.D."/>
            <person name="Moran D.A.P."/>
            <person name="Tomita M."/>
            <person name="Numata K."/>
            <person name="Arakawa K."/>
        </authorList>
    </citation>
    <scope>NUCLEOTIDE SEQUENCE</scope>
</reference>
<name>A0A8X6KQK8_TRICU</name>
<protein>
    <submittedName>
        <fullName evidence="1">Uncharacterized protein</fullName>
    </submittedName>
</protein>
<proteinExistence type="predicted"/>
<sequence>MVPIKYHITESSSVGNVKERMRPSGSTTVPVTPAAGADETASMLASIVSAILTETYNFAEDTMIGYKNHTEAATARQKLHKMSVVELGELPYKILFTVGQDPYDYD</sequence>